<feature type="active site" description="Glycyl thioester intermediate" evidence="13">
    <location>
        <position position="32"/>
    </location>
</feature>
<sequence length="198" mass="22253">MTFPANYPNSPPTVRFTSEMWHPNVYPDGRVCISILHPPGDDPNGYELASERWTPVHTGAGSESRIIYIDGAFDLFHAGHVEILPVVQALGDFSIVGIYSDQTVSSVQGAYRPIINLHERSLSVLACRYEQPNPYRVPMDMGILKQLESPLNITTSTIIRRVVANHEAYQFSCPLLVEDNLLYYSRAYALVRAEKKTE</sequence>
<evidence type="ECO:0000256" key="11">
    <source>
        <dbReference type="ARBA" id="ARBA00024221"/>
    </source>
</evidence>
<evidence type="ECO:0000313" key="16">
    <source>
        <dbReference type="EMBL" id="KAF3338945.1"/>
    </source>
</evidence>
<dbReference type="InterPro" id="IPR023313">
    <property type="entry name" value="UBQ-conjugating_AS"/>
</dbReference>
<dbReference type="PANTHER" id="PTHR45780">
    <property type="entry name" value="ETHANOLAMINE-PHOSPHATE CYTIDYLYLTRANSFERASE"/>
    <property type="match status" value="1"/>
</dbReference>
<evidence type="ECO:0000313" key="17">
    <source>
        <dbReference type="Proteomes" id="UP000623129"/>
    </source>
</evidence>
<evidence type="ECO:0000256" key="12">
    <source>
        <dbReference type="ARBA" id="ARBA00031473"/>
    </source>
</evidence>
<keyword evidence="4" id="KW-0808">Transferase</keyword>
<dbReference type="InterPro" id="IPR004821">
    <property type="entry name" value="Cyt_trans-like"/>
</dbReference>
<dbReference type="PANTHER" id="PTHR45780:SF2">
    <property type="entry name" value="ETHANOLAMINE-PHOSPHATE CYTIDYLYLTRANSFERASE"/>
    <property type="match status" value="1"/>
</dbReference>
<evidence type="ECO:0000256" key="14">
    <source>
        <dbReference type="RuleBase" id="RU362109"/>
    </source>
</evidence>
<organism evidence="16 17">
    <name type="scientific">Carex littledalei</name>
    <dbReference type="NCBI Taxonomy" id="544730"/>
    <lineage>
        <taxon>Eukaryota</taxon>
        <taxon>Viridiplantae</taxon>
        <taxon>Streptophyta</taxon>
        <taxon>Embryophyta</taxon>
        <taxon>Tracheophyta</taxon>
        <taxon>Spermatophyta</taxon>
        <taxon>Magnoliopsida</taxon>
        <taxon>Liliopsida</taxon>
        <taxon>Poales</taxon>
        <taxon>Cyperaceae</taxon>
        <taxon>Cyperoideae</taxon>
        <taxon>Cariceae</taxon>
        <taxon>Carex</taxon>
        <taxon>Carex subgen. Euthyceras</taxon>
    </lineage>
</organism>
<dbReference type="Gene3D" id="3.40.50.620">
    <property type="entry name" value="HUPs"/>
    <property type="match status" value="1"/>
</dbReference>
<comment type="caution">
    <text evidence="16">The sequence shown here is derived from an EMBL/GenBank/DDBJ whole genome shotgun (WGS) entry which is preliminary data.</text>
</comment>
<evidence type="ECO:0000256" key="9">
    <source>
        <dbReference type="ARBA" id="ARBA00023264"/>
    </source>
</evidence>
<proteinExistence type="inferred from homology"/>
<dbReference type="SUPFAM" id="SSF52374">
    <property type="entry name" value="Nucleotidylyl transferase"/>
    <property type="match status" value="1"/>
</dbReference>
<dbReference type="GO" id="GO:0005524">
    <property type="term" value="F:ATP binding"/>
    <property type="evidence" value="ECO:0007669"/>
    <property type="project" value="UniProtKB-UniRule"/>
</dbReference>
<evidence type="ECO:0000256" key="8">
    <source>
        <dbReference type="ARBA" id="ARBA00023209"/>
    </source>
</evidence>
<dbReference type="InterPro" id="IPR016135">
    <property type="entry name" value="UBQ-conjugating_enzyme/RWD"/>
</dbReference>
<evidence type="ECO:0000256" key="3">
    <source>
        <dbReference type="ARBA" id="ARBA00022516"/>
    </source>
</evidence>
<protein>
    <recommendedName>
        <fullName evidence="11">ethanolamine-phosphate cytidylyltransferase</fullName>
        <ecNumber evidence="11">2.7.7.14</ecNumber>
    </recommendedName>
    <alternativeName>
        <fullName evidence="12">CTP:phosphoethanolamine cytidylyltransferase</fullName>
    </alternativeName>
</protein>
<dbReference type="AlphaFoldDB" id="A0A833QZ65"/>
<comment type="similarity">
    <text evidence="14">Belongs to the ubiquitin-conjugating enzyme family.</text>
</comment>
<name>A0A833QZ65_9POAL</name>
<dbReference type="UniPathway" id="UPA00558">
    <property type="reaction ID" value="UER00742"/>
</dbReference>
<dbReference type="InterPro" id="IPR014729">
    <property type="entry name" value="Rossmann-like_a/b/a_fold"/>
</dbReference>
<keyword evidence="17" id="KW-1185">Reference proteome</keyword>
<evidence type="ECO:0000256" key="4">
    <source>
        <dbReference type="ARBA" id="ARBA00022679"/>
    </source>
</evidence>
<keyword evidence="9" id="KW-1208">Phospholipid metabolism</keyword>
<dbReference type="SUPFAM" id="SSF54495">
    <property type="entry name" value="UBC-like"/>
    <property type="match status" value="1"/>
</dbReference>
<evidence type="ECO:0000256" key="7">
    <source>
        <dbReference type="ARBA" id="ARBA00023098"/>
    </source>
</evidence>
<keyword evidence="14" id="KW-0067">ATP-binding</keyword>
<gene>
    <name evidence="16" type="ORF">FCM35_KLT16416</name>
</gene>
<dbReference type="GO" id="GO:0005737">
    <property type="term" value="C:cytoplasm"/>
    <property type="evidence" value="ECO:0007669"/>
    <property type="project" value="TreeGrafter"/>
</dbReference>
<comment type="pathway">
    <text evidence="10">Phospholipid metabolism; phosphatidylethanolamine biosynthesis; phosphatidylethanolamine from ethanolamine: step 2/3.</text>
</comment>
<accession>A0A833QZ65</accession>
<dbReference type="NCBIfam" id="TIGR00125">
    <property type="entry name" value="cyt_tran_rel"/>
    <property type="match status" value="1"/>
</dbReference>
<dbReference type="EMBL" id="SWLB01000004">
    <property type="protein sequence ID" value="KAF3338945.1"/>
    <property type="molecule type" value="Genomic_DNA"/>
</dbReference>
<dbReference type="Proteomes" id="UP000623129">
    <property type="component" value="Unassembled WGS sequence"/>
</dbReference>
<evidence type="ECO:0000259" key="15">
    <source>
        <dbReference type="PROSITE" id="PS50127"/>
    </source>
</evidence>
<dbReference type="EC" id="2.7.7.14" evidence="11"/>
<dbReference type="OrthoDB" id="19692at2759"/>
<keyword evidence="7" id="KW-0443">Lipid metabolism</keyword>
<evidence type="ECO:0000256" key="1">
    <source>
        <dbReference type="ARBA" id="ARBA00005189"/>
    </source>
</evidence>
<keyword evidence="3" id="KW-0444">Lipid biosynthesis</keyword>
<keyword evidence="8" id="KW-0594">Phospholipid biosynthesis</keyword>
<dbReference type="Gene3D" id="3.10.110.10">
    <property type="entry name" value="Ubiquitin Conjugating Enzyme"/>
    <property type="match status" value="1"/>
</dbReference>
<comment type="similarity">
    <text evidence="2">Belongs to the cytidylyltransferase family.</text>
</comment>
<feature type="domain" description="UBC core" evidence="15">
    <location>
        <begin position="1"/>
        <end position="124"/>
    </location>
</feature>
<evidence type="ECO:0000256" key="2">
    <source>
        <dbReference type="ARBA" id="ARBA00010101"/>
    </source>
</evidence>
<evidence type="ECO:0000256" key="13">
    <source>
        <dbReference type="PROSITE-ProRule" id="PRU10133"/>
    </source>
</evidence>
<dbReference type="GO" id="GO:0004306">
    <property type="term" value="F:ethanolamine-phosphate cytidylyltransferase activity"/>
    <property type="evidence" value="ECO:0007669"/>
    <property type="project" value="UniProtKB-EC"/>
</dbReference>
<dbReference type="PROSITE" id="PS50127">
    <property type="entry name" value="UBC_2"/>
    <property type="match status" value="1"/>
</dbReference>
<keyword evidence="5" id="KW-0548">Nucleotidyltransferase</keyword>
<evidence type="ECO:0000256" key="10">
    <source>
        <dbReference type="ARBA" id="ARBA00024191"/>
    </source>
</evidence>
<dbReference type="PROSITE" id="PS00183">
    <property type="entry name" value="UBC_1"/>
    <property type="match status" value="1"/>
</dbReference>
<evidence type="ECO:0000256" key="5">
    <source>
        <dbReference type="ARBA" id="ARBA00022695"/>
    </source>
</evidence>
<dbReference type="InterPro" id="IPR000608">
    <property type="entry name" value="UBC"/>
</dbReference>
<dbReference type="GO" id="GO:0006646">
    <property type="term" value="P:phosphatidylethanolamine biosynthetic process"/>
    <property type="evidence" value="ECO:0007669"/>
    <property type="project" value="UniProtKB-UniPathway"/>
</dbReference>
<comment type="pathway">
    <text evidence="1">Lipid metabolism.</text>
</comment>
<keyword evidence="6 14" id="KW-0833">Ubl conjugation pathway</keyword>
<reference evidence="16" key="1">
    <citation type="submission" date="2020-01" db="EMBL/GenBank/DDBJ databases">
        <title>Genome sequence of Kobresia littledalei, the first chromosome-level genome in the family Cyperaceae.</title>
        <authorList>
            <person name="Qu G."/>
        </authorList>
    </citation>
    <scope>NUCLEOTIDE SEQUENCE</scope>
    <source>
        <strain evidence="16">C.B.Clarke</strain>
        <tissue evidence="16">Leaf</tissue>
    </source>
</reference>
<evidence type="ECO:0000256" key="6">
    <source>
        <dbReference type="ARBA" id="ARBA00022786"/>
    </source>
</evidence>
<dbReference type="Pfam" id="PF01467">
    <property type="entry name" value="CTP_transf_like"/>
    <property type="match status" value="1"/>
</dbReference>
<dbReference type="Pfam" id="PF00179">
    <property type="entry name" value="UQ_con"/>
    <property type="match status" value="1"/>
</dbReference>
<dbReference type="InterPro" id="IPR044608">
    <property type="entry name" value="Ect1/PCYT2"/>
</dbReference>
<keyword evidence="14" id="KW-0547">Nucleotide-binding</keyword>